<dbReference type="EMBL" id="CP025121">
    <property type="protein sequence ID" value="AYJ01058.1"/>
    <property type="molecule type" value="Genomic_DNA"/>
</dbReference>
<evidence type="ECO:0000256" key="2">
    <source>
        <dbReference type="SAM" id="Phobius"/>
    </source>
</evidence>
<feature type="transmembrane region" description="Helical" evidence="2">
    <location>
        <begin position="47"/>
        <end position="66"/>
    </location>
</feature>
<dbReference type="AlphaFoldDB" id="A0A660HLZ7"/>
<keyword evidence="1" id="KW-0175">Coiled coil</keyword>
<proteinExistence type="predicted"/>
<sequence>MLSPFNFMNIFGNLKMYLTFFIVGIIIFFIISLINKFRGKKSSMKENLIYLSIIIGILFLIWFFLFKKESITKNYDKLIHEVHEGIDKYDNICNKYQGLASNWEKELQEAEIELKRLYELQEINEKDKEKIQSIMTQNEENISNIKTQLINIHGEISIEKGKLRDLEKEKEKIEKEIKEKEKELLKETNEQKKDKLYKEINILREKHINIVEEITDTKIKIKKLETTEASLIKQLKIVEDFKQHLIKSMNELNIELKKLASYIVTVEDKKKEIQKNIDEVKAKLEQIKTEQTAYKTVKSILLTLRQNADNWEKSNEFSWGNITRTFFKAFDRVTDVLTVRTNFNILSDGSLNFKKDSSTQINTSSINLPKDHPIYIMIENLIQKTGEEPKMISTEILKIYIEDINKELMKLDTEYKLYEDEYKNYKLQNDNNKIIKEIREFKVKTMKENNEIIGDYSRWIEEYEIITKELNKKQDEMLEKENHFNKIDNLEKQKDKIEENIENKEIEYTELQQQNPNYAKIQQIIVDKKNKKIGIQSPLFERRRTGN</sequence>
<feature type="transmembrane region" description="Helical" evidence="2">
    <location>
        <begin position="16"/>
        <end position="35"/>
    </location>
</feature>
<dbReference type="KEGG" id="pzi:CWO85_00695"/>
<gene>
    <name evidence="3" type="ORF">CWO85_00695</name>
</gene>
<evidence type="ECO:0000256" key="1">
    <source>
        <dbReference type="SAM" id="Coils"/>
    </source>
</evidence>
<feature type="coiled-coil region" evidence="1">
    <location>
        <begin position="156"/>
        <end position="206"/>
    </location>
</feature>
<keyword evidence="2" id="KW-0812">Transmembrane</keyword>
<keyword evidence="2" id="KW-1133">Transmembrane helix</keyword>
<protein>
    <recommendedName>
        <fullName evidence="5">DNA double-strand break repair protein Rad50</fullName>
    </recommendedName>
</protein>
<keyword evidence="4" id="KW-1185">Reference proteome</keyword>
<evidence type="ECO:0000313" key="3">
    <source>
        <dbReference type="EMBL" id="AYJ01058.1"/>
    </source>
</evidence>
<dbReference type="Proteomes" id="UP000272462">
    <property type="component" value="Chromosome"/>
</dbReference>
<organism evidence="3 4">
    <name type="scientific">Ziziphus jujuba witches'-broom phytoplasma</name>
    <dbReference type="NCBI Taxonomy" id="135727"/>
    <lineage>
        <taxon>Bacteria</taxon>
        <taxon>Bacillati</taxon>
        <taxon>Mycoplasmatota</taxon>
        <taxon>Mollicutes</taxon>
        <taxon>Acholeplasmatales</taxon>
        <taxon>Acholeplasmataceae</taxon>
        <taxon>Candidatus Phytoplasma</taxon>
        <taxon>16SrV (Elm yellows group)</taxon>
    </lineage>
</organism>
<name>A0A660HLZ7_ZIZJU</name>
<reference evidence="3 4" key="1">
    <citation type="journal article" date="2018" name="BMC Genomics">
        <title>Comparative genome analysis of jujube witches'-broom Phytoplasma, an obligate pathogen that causes jujube witches'-broom disease.</title>
        <authorList>
            <person name="Wang J."/>
            <person name="Song L."/>
            <person name="Jiao Q."/>
            <person name="Yang S."/>
            <person name="Gao R."/>
            <person name="Lu X."/>
            <person name="Zhou G."/>
        </authorList>
    </citation>
    <scope>NUCLEOTIDE SEQUENCE [LARGE SCALE GENOMIC DNA]</scope>
    <source>
        <strain evidence="3">Jwb-nky</strain>
    </source>
</reference>
<feature type="coiled-coil region" evidence="1">
    <location>
        <begin position="263"/>
        <end position="290"/>
    </location>
</feature>
<keyword evidence="2" id="KW-0472">Membrane</keyword>
<accession>A0A660HLZ7</accession>
<dbReference type="RefSeq" id="WP_152031097.1">
    <property type="nucleotide sequence ID" value="NZ_CP025121.1"/>
</dbReference>
<feature type="coiled-coil region" evidence="1">
    <location>
        <begin position="93"/>
        <end position="127"/>
    </location>
</feature>
<evidence type="ECO:0008006" key="5">
    <source>
        <dbReference type="Google" id="ProtNLM"/>
    </source>
</evidence>
<evidence type="ECO:0000313" key="4">
    <source>
        <dbReference type="Proteomes" id="UP000272462"/>
    </source>
</evidence>
<feature type="coiled-coil region" evidence="1">
    <location>
        <begin position="401"/>
        <end position="428"/>
    </location>
</feature>
<feature type="coiled-coil region" evidence="1">
    <location>
        <begin position="456"/>
        <end position="514"/>
    </location>
</feature>